<gene>
    <name evidence="3" type="ORF">JVT61DRAFT_14142</name>
</gene>
<evidence type="ECO:0000256" key="1">
    <source>
        <dbReference type="PROSITE-ProRule" id="PRU10141"/>
    </source>
</evidence>
<accession>A0A8I3A2S7</accession>
<comment type="caution">
    <text evidence="3">The sequence shown here is derived from an EMBL/GenBank/DDBJ whole genome shotgun (WGS) entry which is preliminary data.</text>
</comment>
<dbReference type="Gene3D" id="3.30.200.20">
    <property type="entry name" value="Phosphorylase Kinase, domain 1"/>
    <property type="match status" value="1"/>
</dbReference>
<proteinExistence type="predicted"/>
<dbReference type="OrthoDB" id="5337378at2759"/>
<dbReference type="Proteomes" id="UP000683000">
    <property type="component" value="Unassembled WGS sequence"/>
</dbReference>
<dbReference type="GO" id="GO:0005524">
    <property type="term" value="F:ATP binding"/>
    <property type="evidence" value="ECO:0007669"/>
    <property type="project" value="UniProtKB-UniRule"/>
</dbReference>
<evidence type="ECO:0000256" key="2">
    <source>
        <dbReference type="SAM" id="MobiDB-lite"/>
    </source>
</evidence>
<evidence type="ECO:0008006" key="5">
    <source>
        <dbReference type="Google" id="ProtNLM"/>
    </source>
</evidence>
<keyword evidence="1" id="KW-0547">Nucleotide-binding</keyword>
<evidence type="ECO:0000313" key="4">
    <source>
        <dbReference type="Proteomes" id="UP000683000"/>
    </source>
</evidence>
<dbReference type="PROSITE" id="PS00107">
    <property type="entry name" value="PROTEIN_KINASE_ATP"/>
    <property type="match status" value="1"/>
</dbReference>
<name>A0A8I3A2S7_9AGAM</name>
<protein>
    <recommendedName>
        <fullName evidence="5">Protein kinase domain-containing protein</fullName>
    </recommendedName>
</protein>
<dbReference type="InterPro" id="IPR017441">
    <property type="entry name" value="Protein_kinase_ATP_BS"/>
</dbReference>
<keyword evidence="1" id="KW-0067">ATP-binding</keyword>
<feature type="region of interest" description="Disordered" evidence="2">
    <location>
        <begin position="37"/>
        <end position="115"/>
    </location>
</feature>
<feature type="binding site" evidence="1">
    <location>
        <position position="286"/>
    </location>
    <ligand>
        <name>ATP</name>
        <dbReference type="ChEBI" id="CHEBI:30616"/>
    </ligand>
</feature>
<dbReference type="AlphaFoldDB" id="A0A8I3A2S7"/>
<organism evidence="3 4">
    <name type="scientific">Boletus reticuloceps</name>
    <dbReference type="NCBI Taxonomy" id="495285"/>
    <lineage>
        <taxon>Eukaryota</taxon>
        <taxon>Fungi</taxon>
        <taxon>Dikarya</taxon>
        <taxon>Basidiomycota</taxon>
        <taxon>Agaricomycotina</taxon>
        <taxon>Agaricomycetes</taxon>
        <taxon>Agaricomycetidae</taxon>
        <taxon>Boletales</taxon>
        <taxon>Boletineae</taxon>
        <taxon>Boletaceae</taxon>
        <taxon>Boletoideae</taxon>
        <taxon>Boletus</taxon>
    </lineage>
</organism>
<evidence type="ECO:0000313" key="3">
    <source>
        <dbReference type="EMBL" id="KAG6369646.1"/>
    </source>
</evidence>
<sequence length="294" mass="31696">MPGLDSGWLPAFIISGLDDNNRIDRVDVDAFILRALATGGKPSTEESKKPPGTPVKKLKSAYRGNRPWQSAMAAKKGADLQGSNEDEDEMNSPSTRKEASKYEGLGLGRPPVSCGPVGPVERTHWLMWRSSSGAFSSGSEASLATPTRRSKGNLHLAPLRSKALMHMHYDDLDWPILPHVPTHISSTAAAQLHVHSEKPGSRSSSNSSVITLNLPTLVQCQAPGLTLQRLPVSPLQDVDIAPMVNDKLGRVDKEFIKIDQIGSGEFGKVLKVRSKNGLSNSVLAVKQSKPFEGP</sequence>
<reference evidence="3" key="1">
    <citation type="submission" date="2021-03" db="EMBL/GenBank/DDBJ databases">
        <title>Evolutionary innovations through gain and loss of genes in the ectomycorrhizal Boletales.</title>
        <authorList>
            <person name="Wu G."/>
            <person name="Miyauchi S."/>
            <person name="Morin E."/>
            <person name="Yang Z.-L."/>
            <person name="Xu J."/>
            <person name="Martin F.M."/>
        </authorList>
    </citation>
    <scope>NUCLEOTIDE SEQUENCE</scope>
    <source>
        <strain evidence="3">BR01</strain>
    </source>
</reference>
<dbReference type="EMBL" id="JAGFBS010000071">
    <property type="protein sequence ID" value="KAG6369646.1"/>
    <property type="molecule type" value="Genomic_DNA"/>
</dbReference>
<keyword evidence="4" id="KW-1185">Reference proteome</keyword>